<reference evidence="1 2" key="1">
    <citation type="journal article" date="2012" name="ISME J.">
        <title>Genomic insights to SAR86, an abundant and uncultivated marine bacterial lineage.</title>
        <authorList>
            <person name="Dupont C.L."/>
            <person name="Rusch D.B."/>
            <person name="Yooseph S."/>
            <person name="Lombardo M.J."/>
            <person name="Richter R.A."/>
            <person name="Valas R."/>
            <person name="Novotny M."/>
            <person name="Yee-Greenbaum J."/>
            <person name="Selengut J.D."/>
            <person name="Haft D.H."/>
            <person name="Halpern A.L."/>
            <person name="Lasken R.S."/>
            <person name="Nealson K."/>
            <person name="Friedman R."/>
            <person name="Venter J.C."/>
        </authorList>
    </citation>
    <scope>NUCLEOTIDE SEQUENCE [LARGE SCALE GENOMIC DNA]</scope>
</reference>
<evidence type="ECO:0000313" key="1">
    <source>
        <dbReference type="EMBL" id="EJP71383.1"/>
    </source>
</evidence>
<name>J5K5J7_9GAMM</name>
<gene>
    <name evidence="1" type="ORF">NT01SARS_1190</name>
</gene>
<organism evidence="1 2">
    <name type="scientific">SAR86 cluster bacterium SAR86A</name>
    <dbReference type="NCBI Taxonomy" id="1123866"/>
    <lineage>
        <taxon>Bacteria</taxon>
        <taxon>Pseudomonadati</taxon>
        <taxon>Pseudomonadota</taxon>
        <taxon>Gammaproteobacteria</taxon>
        <taxon>SAR86 cluster</taxon>
    </lineage>
</organism>
<sequence>MNDIPKYIGFLEYLKIPVTTREEAFSIDIGLMVVSWFLNEIIAVTRTDIPTIKEIILNELSIEKLNSGKNDFDK</sequence>
<protein>
    <submittedName>
        <fullName evidence="1">Dihydroorotase, multifunctional complex type</fullName>
    </submittedName>
</protein>
<dbReference type="Proteomes" id="UP000010305">
    <property type="component" value="Unassembled WGS sequence"/>
</dbReference>
<dbReference type="HOGENOM" id="CLU_2685749_0_0_6"/>
<evidence type="ECO:0000313" key="2">
    <source>
        <dbReference type="Proteomes" id="UP000010305"/>
    </source>
</evidence>
<proteinExistence type="predicted"/>
<accession>J5K5J7</accession>
<dbReference type="EMBL" id="JH611157">
    <property type="protein sequence ID" value="EJP71383.1"/>
    <property type="molecule type" value="Genomic_DNA"/>
</dbReference>
<dbReference type="AlphaFoldDB" id="J5K5J7"/>